<dbReference type="InterPro" id="IPR036873">
    <property type="entry name" value="Rhodanese-like_dom_sf"/>
</dbReference>
<name>A0ABQ0JDQ5_9VIBR</name>
<dbReference type="SUPFAM" id="SSF52821">
    <property type="entry name" value="Rhodanese/Cell cycle control phosphatase"/>
    <property type="match status" value="1"/>
</dbReference>
<dbReference type="Gene3D" id="3.40.250.10">
    <property type="entry name" value="Rhodanese-like domain"/>
    <property type="match status" value="1"/>
</dbReference>
<reference evidence="3" key="1">
    <citation type="submission" date="2014-09" db="EMBL/GenBank/DDBJ databases">
        <title>Vibrio variabilis JCM 19239. (C206) whole genome shotgun sequence.</title>
        <authorList>
            <person name="Sawabe T."/>
            <person name="Meirelles P."/>
            <person name="Nakanishi M."/>
            <person name="Sayaka M."/>
            <person name="Hattori M."/>
            <person name="Ohkuma M."/>
        </authorList>
    </citation>
    <scope>NUCLEOTIDE SEQUENCE [LARGE SCALE GENOMIC DNA]</scope>
    <source>
        <strain evidence="3">JCM 19239</strain>
    </source>
</reference>
<dbReference type="Pfam" id="PF00581">
    <property type="entry name" value="Rhodanese"/>
    <property type="match status" value="1"/>
</dbReference>
<organism evidence="2 3">
    <name type="scientific">Vibrio variabilis</name>
    <dbReference type="NCBI Taxonomy" id="990271"/>
    <lineage>
        <taxon>Bacteria</taxon>
        <taxon>Pseudomonadati</taxon>
        <taxon>Pseudomonadota</taxon>
        <taxon>Gammaproteobacteria</taxon>
        <taxon>Vibrionales</taxon>
        <taxon>Vibrionaceae</taxon>
        <taxon>Vibrio</taxon>
    </lineage>
</organism>
<sequence>MEAVENDAIVLDIRSAEEEDENPLELDGVEVKHLPFFKLGTKFGDLDQSKTYLLYCDRGVMSRLQALYLQEQGYSNVKVYRP</sequence>
<dbReference type="Proteomes" id="UP000029223">
    <property type="component" value="Unassembled WGS sequence"/>
</dbReference>
<dbReference type="NCBIfam" id="TIGR04271">
    <property type="entry name" value="ThiI_C_thiazole"/>
    <property type="match status" value="1"/>
</dbReference>
<dbReference type="CDD" id="cd00158">
    <property type="entry name" value="RHOD"/>
    <property type="match status" value="1"/>
</dbReference>
<dbReference type="InterPro" id="IPR001763">
    <property type="entry name" value="Rhodanese-like_dom"/>
</dbReference>
<keyword evidence="3" id="KW-1185">Reference proteome</keyword>
<dbReference type="EMBL" id="BBMS01000023">
    <property type="protein sequence ID" value="GAL26886.1"/>
    <property type="molecule type" value="Genomic_DNA"/>
</dbReference>
<reference evidence="3" key="2">
    <citation type="submission" date="2014-09" db="EMBL/GenBank/DDBJ databases">
        <authorList>
            <consortium name="NBRP consortium"/>
            <person name="Sawabe T."/>
            <person name="Meirelles P."/>
            <person name="Nakanishi M."/>
            <person name="Sayaka M."/>
            <person name="Hattori M."/>
            <person name="Ohkuma M."/>
        </authorList>
    </citation>
    <scope>NUCLEOTIDE SEQUENCE [LARGE SCALE GENOMIC DNA]</scope>
    <source>
        <strain evidence="3">JCM 19239</strain>
    </source>
</reference>
<feature type="domain" description="Rhodanese" evidence="1">
    <location>
        <begin position="4"/>
        <end position="80"/>
    </location>
</feature>
<dbReference type="InterPro" id="IPR026340">
    <property type="entry name" value="THII_Thiazole_biosynth_dom"/>
</dbReference>
<protein>
    <submittedName>
        <fullName evidence="2">tRNA S(4)U 4-thiouridine synthase</fullName>
    </submittedName>
</protein>
<comment type="caution">
    <text evidence="2">The sequence shown here is derived from an EMBL/GenBank/DDBJ whole genome shotgun (WGS) entry which is preliminary data.</text>
</comment>
<evidence type="ECO:0000313" key="2">
    <source>
        <dbReference type="EMBL" id="GAL26886.1"/>
    </source>
</evidence>
<accession>A0ABQ0JDQ5</accession>
<dbReference type="PROSITE" id="PS50206">
    <property type="entry name" value="RHODANESE_3"/>
    <property type="match status" value="1"/>
</dbReference>
<proteinExistence type="predicted"/>
<evidence type="ECO:0000259" key="1">
    <source>
        <dbReference type="PROSITE" id="PS50206"/>
    </source>
</evidence>
<gene>
    <name evidence="2" type="ORF">JCM19239_7436</name>
</gene>
<evidence type="ECO:0000313" key="3">
    <source>
        <dbReference type="Proteomes" id="UP000029223"/>
    </source>
</evidence>